<sequence>MLQVGDSPACGLGLATLVGTMDGLGGMRRRLVQGLALLAAVVAVCAFHGSASEPGDTLTAAAHAVVVPSADLVGPLHLDMNDVPSALPSAGHHAHLLVVGLLGASLTLLLALAVRAVRLVAYGIGDLWRGGIRLGAADPPWPTAPSLTQLCVLRT</sequence>
<evidence type="ECO:0000313" key="3">
    <source>
        <dbReference type="Proteomes" id="UP001500393"/>
    </source>
</evidence>
<proteinExistence type="predicted"/>
<organism evidence="2 3">
    <name type="scientific">Kribbella sancticallisti</name>
    <dbReference type="NCBI Taxonomy" id="460087"/>
    <lineage>
        <taxon>Bacteria</taxon>
        <taxon>Bacillati</taxon>
        <taxon>Actinomycetota</taxon>
        <taxon>Actinomycetes</taxon>
        <taxon>Propionibacteriales</taxon>
        <taxon>Kribbellaceae</taxon>
        <taxon>Kribbella</taxon>
    </lineage>
</organism>
<dbReference type="Proteomes" id="UP001500393">
    <property type="component" value="Unassembled WGS sequence"/>
</dbReference>
<dbReference type="EMBL" id="BAAAOS010000020">
    <property type="protein sequence ID" value="GAA1580585.1"/>
    <property type="molecule type" value="Genomic_DNA"/>
</dbReference>
<keyword evidence="1" id="KW-0812">Transmembrane</keyword>
<accession>A0ABN2DPM9</accession>
<evidence type="ECO:0000313" key="2">
    <source>
        <dbReference type="EMBL" id="GAA1580585.1"/>
    </source>
</evidence>
<feature type="transmembrane region" description="Helical" evidence="1">
    <location>
        <begin position="94"/>
        <end position="114"/>
    </location>
</feature>
<keyword evidence="3" id="KW-1185">Reference proteome</keyword>
<reference evidence="2 3" key="1">
    <citation type="journal article" date="2019" name="Int. J. Syst. Evol. Microbiol.">
        <title>The Global Catalogue of Microorganisms (GCM) 10K type strain sequencing project: providing services to taxonomists for standard genome sequencing and annotation.</title>
        <authorList>
            <consortium name="The Broad Institute Genomics Platform"/>
            <consortium name="The Broad Institute Genome Sequencing Center for Infectious Disease"/>
            <person name="Wu L."/>
            <person name="Ma J."/>
        </authorList>
    </citation>
    <scope>NUCLEOTIDE SEQUENCE [LARGE SCALE GENOMIC DNA]</scope>
    <source>
        <strain evidence="2 3">JCM 14969</strain>
    </source>
</reference>
<evidence type="ECO:0000256" key="1">
    <source>
        <dbReference type="SAM" id="Phobius"/>
    </source>
</evidence>
<keyword evidence="1" id="KW-0472">Membrane</keyword>
<protein>
    <submittedName>
        <fullName evidence="2">Uncharacterized protein</fullName>
    </submittedName>
</protein>
<name>A0ABN2DPM9_9ACTN</name>
<keyword evidence="1" id="KW-1133">Transmembrane helix</keyword>
<feature type="transmembrane region" description="Helical" evidence="1">
    <location>
        <begin position="31"/>
        <end position="49"/>
    </location>
</feature>
<gene>
    <name evidence="2" type="ORF">GCM10009789_38060</name>
</gene>
<comment type="caution">
    <text evidence="2">The sequence shown here is derived from an EMBL/GenBank/DDBJ whole genome shotgun (WGS) entry which is preliminary data.</text>
</comment>